<keyword evidence="2" id="KW-1185">Reference proteome</keyword>
<comment type="caution">
    <text evidence="1">The sequence shown here is derived from an EMBL/GenBank/DDBJ whole genome shotgun (WGS) entry which is preliminary data.</text>
</comment>
<sequence>MHVLIGLGLLIESRLAARKRHPKDAVRPLPRRRDPRHAMIANGYMMAAFLSFGVVMLERLGHSASSAA</sequence>
<organism evidence="1 2">
    <name type="scientific">Sphingomonas kyeonggiensis</name>
    <dbReference type="NCBI Taxonomy" id="1268553"/>
    <lineage>
        <taxon>Bacteria</taxon>
        <taxon>Pseudomonadati</taxon>
        <taxon>Pseudomonadota</taxon>
        <taxon>Alphaproteobacteria</taxon>
        <taxon>Sphingomonadales</taxon>
        <taxon>Sphingomonadaceae</taxon>
        <taxon>Sphingomonas</taxon>
    </lineage>
</organism>
<dbReference type="RefSeq" id="WP_183995272.1">
    <property type="nucleotide sequence ID" value="NZ_JACIEH010000001.1"/>
</dbReference>
<protein>
    <submittedName>
        <fullName evidence="1">Uncharacterized protein</fullName>
    </submittedName>
</protein>
<dbReference type="EMBL" id="JACIEH010000001">
    <property type="protein sequence ID" value="MBB4097552.1"/>
    <property type="molecule type" value="Genomic_DNA"/>
</dbReference>
<dbReference type="Proteomes" id="UP000557392">
    <property type="component" value="Unassembled WGS sequence"/>
</dbReference>
<dbReference type="AlphaFoldDB" id="A0A7W6NVK5"/>
<proteinExistence type="predicted"/>
<gene>
    <name evidence="1" type="ORF">GGR46_001085</name>
</gene>
<evidence type="ECO:0000313" key="2">
    <source>
        <dbReference type="Proteomes" id="UP000557392"/>
    </source>
</evidence>
<name>A0A7W6NVK5_9SPHN</name>
<reference evidence="1 2" key="1">
    <citation type="submission" date="2020-08" db="EMBL/GenBank/DDBJ databases">
        <title>Genomic Encyclopedia of Type Strains, Phase IV (KMG-IV): sequencing the most valuable type-strain genomes for metagenomic binning, comparative biology and taxonomic classification.</title>
        <authorList>
            <person name="Goeker M."/>
        </authorList>
    </citation>
    <scope>NUCLEOTIDE SEQUENCE [LARGE SCALE GENOMIC DNA]</scope>
    <source>
        <strain evidence="1 2">DSM 101806</strain>
    </source>
</reference>
<accession>A0A7W6NVK5</accession>
<evidence type="ECO:0000313" key="1">
    <source>
        <dbReference type="EMBL" id="MBB4097552.1"/>
    </source>
</evidence>